<keyword evidence="5 12" id="KW-0633">Potassium transport</keyword>
<feature type="transmembrane region" description="Helical" evidence="12">
    <location>
        <begin position="361"/>
        <end position="377"/>
    </location>
</feature>
<comment type="function">
    <text evidence="12">Transport of potassium into the cell. Likely operates as a K(+):H(+) symporter.</text>
</comment>
<dbReference type="InterPro" id="IPR053952">
    <property type="entry name" value="K_trans_C"/>
</dbReference>
<feature type="domain" description="K+ potassium transporter C-terminal" evidence="14">
    <location>
        <begin position="493"/>
        <end position="641"/>
    </location>
</feature>
<protein>
    <recommendedName>
        <fullName evidence="12">Probable potassium transport system protein Kup</fullName>
    </recommendedName>
</protein>
<dbReference type="Proteomes" id="UP001374803">
    <property type="component" value="Chromosome"/>
</dbReference>
<evidence type="ECO:0000256" key="3">
    <source>
        <dbReference type="ARBA" id="ARBA00022448"/>
    </source>
</evidence>
<keyword evidence="9 12" id="KW-1133">Transmembrane helix</keyword>
<feature type="transmembrane region" description="Helical" evidence="12">
    <location>
        <begin position="306"/>
        <end position="330"/>
    </location>
</feature>
<feature type="transmembrane region" description="Helical" evidence="12">
    <location>
        <begin position="157"/>
        <end position="175"/>
    </location>
</feature>
<evidence type="ECO:0000256" key="4">
    <source>
        <dbReference type="ARBA" id="ARBA00022475"/>
    </source>
</evidence>
<keyword evidence="6 12" id="KW-0812">Transmembrane</keyword>
<comment type="subcellular location">
    <subcellularLocation>
        <location evidence="12">Cell membrane</location>
        <topology evidence="12">Multi-pass membrane protein</topology>
    </subcellularLocation>
    <subcellularLocation>
        <location evidence="1">Membrane</location>
        <topology evidence="1">Multi-pass membrane protein</topology>
    </subcellularLocation>
</comment>
<keyword evidence="7 12" id="KW-0769">Symport</keyword>
<evidence type="ECO:0000256" key="6">
    <source>
        <dbReference type="ARBA" id="ARBA00022692"/>
    </source>
</evidence>
<feature type="transmembrane region" description="Helical" evidence="12">
    <location>
        <begin position="411"/>
        <end position="436"/>
    </location>
</feature>
<keyword evidence="11 12" id="KW-0472">Membrane</keyword>
<dbReference type="InterPro" id="IPR053951">
    <property type="entry name" value="K_trans_N"/>
</dbReference>
<evidence type="ECO:0000256" key="9">
    <source>
        <dbReference type="ARBA" id="ARBA00022989"/>
    </source>
</evidence>
<feature type="transmembrane region" description="Helical" evidence="12">
    <location>
        <begin position="227"/>
        <end position="251"/>
    </location>
</feature>
<keyword evidence="10 12" id="KW-0406">Ion transport</keyword>
<evidence type="ECO:0000259" key="13">
    <source>
        <dbReference type="Pfam" id="PF02705"/>
    </source>
</evidence>
<dbReference type="HAMAP" id="MF_01522">
    <property type="entry name" value="Kup"/>
    <property type="match status" value="1"/>
</dbReference>
<evidence type="ECO:0000256" key="2">
    <source>
        <dbReference type="ARBA" id="ARBA00007019"/>
    </source>
</evidence>
<keyword evidence="16" id="KW-1185">Reference proteome</keyword>
<evidence type="ECO:0000256" key="5">
    <source>
        <dbReference type="ARBA" id="ARBA00022538"/>
    </source>
</evidence>
<evidence type="ECO:0000256" key="11">
    <source>
        <dbReference type="ARBA" id="ARBA00023136"/>
    </source>
</evidence>
<dbReference type="Pfam" id="PF22776">
    <property type="entry name" value="K_trans_C"/>
    <property type="match status" value="1"/>
</dbReference>
<gene>
    <name evidence="12" type="primary">kup</name>
    <name evidence="15" type="ORF">LVJ94_05940</name>
</gene>
<name>A0ABZ2L773_9BACT</name>
<evidence type="ECO:0000256" key="7">
    <source>
        <dbReference type="ARBA" id="ARBA00022847"/>
    </source>
</evidence>
<feature type="transmembrane region" description="Helical" evidence="12">
    <location>
        <begin position="442"/>
        <end position="459"/>
    </location>
</feature>
<evidence type="ECO:0000313" key="15">
    <source>
        <dbReference type="EMBL" id="WXB06774.1"/>
    </source>
</evidence>
<feature type="transmembrane region" description="Helical" evidence="12">
    <location>
        <begin position="187"/>
        <end position="207"/>
    </location>
</feature>
<proteinExistence type="inferred from homology"/>
<keyword evidence="3 12" id="KW-0813">Transport</keyword>
<comment type="catalytic activity">
    <reaction evidence="12">
        <text>K(+)(in) + H(+)(in) = K(+)(out) + H(+)(out)</text>
        <dbReference type="Rhea" id="RHEA:28490"/>
        <dbReference type="ChEBI" id="CHEBI:15378"/>
        <dbReference type="ChEBI" id="CHEBI:29103"/>
    </reaction>
</comment>
<dbReference type="EMBL" id="CP089983">
    <property type="protein sequence ID" value="WXB06774.1"/>
    <property type="molecule type" value="Genomic_DNA"/>
</dbReference>
<evidence type="ECO:0000256" key="1">
    <source>
        <dbReference type="ARBA" id="ARBA00004141"/>
    </source>
</evidence>
<evidence type="ECO:0000256" key="8">
    <source>
        <dbReference type="ARBA" id="ARBA00022958"/>
    </source>
</evidence>
<sequence length="642" mass="69149">MENIVPLQSTDAAAQTGHPKASLTTLTLGALGVVFGDIGTSPLYTLRECLRATEHGQASPADVLGLLSLIFWSLTMVVTVKYLTFIVRADSDGEGGIFALLALVPRRLRLTEGGKRISRVALLVVIGAALLYGDGAITPAISVLSALEGLTMVSPTLESAIVPLACAILFALFFVQKRGTGAVGNWFGPIMVVWFFTIGGLGAYHIVRYPGVLAALSPHHAFHYFAVHGFPGFLVLGAVVLAITGGEALYADMGHFGVRPIRLAWLGLAMPALVLCYFGQGALVLAEPNVIANPFFAMVPPGFATLLLVLLSSAATIIASQALISGAFSLTRQAMQLGYFPRVTIEHTAAHTEGQIYIPQINWILALGCLLLVIGFRRSEHLAAAYGIAVTGTMALTSIVYYVVVRHTWKWSALAAVVVVGVFLIFDLSFFLANSVKLVEGGWVPVVIGMGFVAAMLIWSKGRSLIVEEYARRCGTLEAALPRVERQLYARVPGIAVFMASSTAHVPPILIHLVERTQTLAENVFLLTVTTESAPTIAPHRRMEITPLQNGFRQIVARYGFMEQPDVPAIVSAAAEQGGLSVDLQRVTYFLGRERVLGHQTNRMGRWVEGFFGYLQRNAVAADRHFQIPPAQVVELGIQLDL</sequence>
<organism evidence="15 16">
    <name type="scientific">Pendulispora rubella</name>
    <dbReference type="NCBI Taxonomy" id="2741070"/>
    <lineage>
        <taxon>Bacteria</taxon>
        <taxon>Pseudomonadati</taxon>
        <taxon>Myxococcota</taxon>
        <taxon>Myxococcia</taxon>
        <taxon>Myxococcales</taxon>
        <taxon>Sorangiineae</taxon>
        <taxon>Pendulisporaceae</taxon>
        <taxon>Pendulispora</taxon>
    </lineage>
</organism>
<dbReference type="Pfam" id="PF02705">
    <property type="entry name" value="K_trans"/>
    <property type="match status" value="1"/>
</dbReference>
<dbReference type="PANTHER" id="PTHR30540">
    <property type="entry name" value="OSMOTIC STRESS POTASSIUM TRANSPORTER"/>
    <property type="match status" value="1"/>
</dbReference>
<reference evidence="15" key="1">
    <citation type="submission" date="2021-12" db="EMBL/GenBank/DDBJ databases">
        <title>Discovery of the Pendulisporaceae a myxobacterial family with distinct sporulation behavior and unique specialized metabolism.</title>
        <authorList>
            <person name="Garcia R."/>
            <person name="Popoff A."/>
            <person name="Bader C.D."/>
            <person name="Loehr J."/>
            <person name="Walesch S."/>
            <person name="Walt C."/>
            <person name="Boldt J."/>
            <person name="Bunk B."/>
            <person name="Haeckl F.J.F.P.J."/>
            <person name="Gunesch A.P."/>
            <person name="Birkelbach J."/>
            <person name="Nuebel U."/>
            <person name="Pietschmann T."/>
            <person name="Bach T."/>
            <person name="Mueller R."/>
        </authorList>
    </citation>
    <scope>NUCLEOTIDE SEQUENCE</scope>
    <source>
        <strain evidence="15">MSr11367</strain>
    </source>
</reference>
<feature type="domain" description="K+ potassium transporter integral membrane" evidence="13">
    <location>
        <begin position="26"/>
        <end position="473"/>
    </location>
</feature>
<dbReference type="RefSeq" id="WP_394836431.1">
    <property type="nucleotide sequence ID" value="NZ_CP089929.1"/>
</dbReference>
<dbReference type="InterPro" id="IPR023051">
    <property type="entry name" value="Kup"/>
</dbReference>
<keyword evidence="4 12" id="KW-1003">Cell membrane</keyword>
<feature type="transmembrane region" description="Helical" evidence="12">
    <location>
        <begin position="383"/>
        <end position="404"/>
    </location>
</feature>
<dbReference type="PANTHER" id="PTHR30540:SF79">
    <property type="entry name" value="LOW AFFINITY POTASSIUM TRANSPORT SYSTEM PROTEIN KUP"/>
    <property type="match status" value="1"/>
</dbReference>
<evidence type="ECO:0000259" key="14">
    <source>
        <dbReference type="Pfam" id="PF22776"/>
    </source>
</evidence>
<evidence type="ECO:0000256" key="12">
    <source>
        <dbReference type="HAMAP-Rule" id="MF_01522"/>
    </source>
</evidence>
<accession>A0ABZ2L773</accession>
<evidence type="ECO:0000256" key="10">
    <source>
        <dbReference type="ARBA" id="ARBA00023065"/>
    </source>
</evidence>
<evidence type="ECO:0000313" key="16">
    <source>
        <dbReference type="Proteomes" id="UP001374803"/>
    </source>
</evidence>
<feature type="transmembrane region" description="Helical" evidence="12">
    <location>
        <begin position="117"/>
        <end position="137"/>
    </location>
</feature>
<feature type="transmembrane region" description="Helical" evidence="12">
    <location>
        <begin position="63"/>
        <end position="83"/>
    </location>
</feature>
<keyword evidence="8 12" id="KW-0630">Potassium</keyword>
<dbReference type="InterPro" id="IPR003855">
    <property type="entry name" value="K+_transporter"/>
</dbReference>
<feature type="transmembrane region" description="Helical" evidence="12">
    <location>
        <begin position="263"/>
        <end position="286"/>
    </location>
</feature>
<comment type="similarity">
    <text evidence="2 12">Belongs to the HAK/KUP transporter (TC 2.A.72) family.</text>
</comment>